<feature type="region of interest" description="Disordered" evidence="3">
    <location>
        <begin position="613"/>
        <end position="680"/>
    </location>
</feature>
<feature type="region of interest" description="Disordered" evidence="3">
    <location>
        <begin position="495"/>
        <end position="514"/>
    </location>
</feature>
<dbReference type="GO" id="GO:0004725">
    <property type="term" value="F:protein tyrosine phosphatase activity"/>
    <property type="evidence" value="ECO:0007669"/>
    <property type="project" value="TreeGrafter"/>
</dbReference>
<accession>Q0CYU9</accession>
<evidence type="ECO:0000256" key="2">
    <source>
        <dbReference type="ARBA" id="ARBA00022801"/>
    </source>
</evidence>
<dbReference type="GO" id="GO:0016314">
    <property type="term" value="F:phosphatidylinositol-3,4,5-trisphosphate 3-phosphatase activity"/>
    <property type="evidence" value="ECO:0007669"/>
    <property type="project" value="UniProtKB-EC"/>
</dbReference>
<feature type="signal peptide" evidence="4">
    <location>
        <begin position="1"/>
        <end position="17"/>
    </location>
</feature>
<dbReference type="GO" id="GO:0042995">
    <property type="term" value="C:cell projection"/>
    <property type="evidence" value="ECO:0007669"/>
    <property type="project" value="TreeGrafter"/>
</dbReference>
<dbReference type="Proteomes" id="UP000007963">
    <property type="component" value="Unassembled WGS sequence"/>
</dbReference>
<dbReference type="OrthoDB" id="16692at2759"/>
<gene>
    <name evidence="7" type="ORF">ATEG_01135</name>
</gene>
<evidence type="ECO:0000259" key="5">
    <source>
        <dbReference type="PROSITE" id="PS50056"/>
    </source>
</evidence>
<dbReference type="Pfam" id="PF00782">
    <property type="entry name" value="DSPc"/>
    <property type="match status" value="1"/>
</dbReference>
<feature type="domain" description="Tyrosine specific protein phosphatases" evidence="5">
    <location>
        <begin position="326"/>
        <end position="383"/>
    </location>
</feature>
<dbReference type="CDD" id="cd14497">
    <property type="entry name" value="PTP_PTEN-like"/>
    <property type="match status" value="1"/>
</dbReference>
<evidence type="ECO:0000259" key="6">
    <source>
        <dbReference type="PROSITE" id="PS51181"/>
    </source>
</evidence>
<name>Q0CYU9_ASPTN</name>
<dbReference type="InterPro" id="IPR016130">
    <property type="entry name" value="Tyr_Pase_AS"/>
</dbReference>
<dbReference type="STRING" id="341663.Q0CYU9"/>
<feature type="compositionally biased region" description="Basic and acidic residues" evidence="3">
    <location>
        <begin position="771"/>
        <end position="786"/>
    </location>
</feature>
<dbReference type="OMA" id="NGHADNN"/>
<feature type="chain" id="PRO_5004170798" description="phosphatidylinositol-3,4,5-trisphosphate 3-phosphatase" evidence="4">
    <location>
        <begin position="18"/>
        <end position="786"/>
    </location>
</feature>
<evidence type="ECO:0000256" key="3">
    <source>
        <dbReference type="SAM" id="MobiDB-lite"/>
    </source>
</evidence>
<dbReference type="InterPro" id="IPR051281">
    <property type="entry name" value="Dual-spec_lipid-protein_phosph"/>
</dbReference>
<evidence type="ECO:0000313" key="8">
    <source>
        <dbReference type="Proteomes" id="UP000007963"/>
    </source>
</evidence>
<feature type="domain" description="Phosphatase tensin-type" evidence="6">
    <location>
        <begin position="229"/>
        <end position="411"/>
    </location>
</feature>
<dbReference type="PANTHER" id="PTHR12305:SF81">
    <property type="entry name" value="PHOSPHATIDYLINOSITOL 3,4,5-TRISPHOSPHATE 3-PHOSPHATASE AND DUAL-SPECIFICITY PROTEIN PHOSPHATASE PTEN"/>
    <property type="match status" value="1"/>
</dbReference>
<dbReference type="PROSITE" id="PS50056">
    <property type="entry name" value="TYR_PHOSPHATASE_2"/>
    <property type="match status" value="1"/>
</dbReference>
<feature type="region of interest" description="Disordered" evidence="3">
    <location>
        <begin position="463"/>
        <end position="489"/>
    </location>
</feature>
<organism evidence="7 8">
    <name type="scientific">Aspergillus terreus (strain NIH 2624 / FGSC A1156)</name>
    <dbReference type="NCBI Taxonomy" id="341663"/>
    <lineage>
        <taxon>Eukaryota</taxon>
        <taxon>Fungi</taxon>
        <taxon>Dikarya</taxon>
        <taxon>Ascomycota</taxon>
        <taxon>Pezizomycotina</taxon>
        <taxon>Eurotiomycetes</taxon>
        <taxon>Eurotiomycetidae</taxon>
        <taxon>Eurotiales</taxon>
        <taxon>Aspergillaceae</taxon>
        <taxon>Aspergillus</taxon>
        <taxon>Aspergillus subgen. Circumdati</taxon>
    </lineage>
</organism>
<keyword evidence="4" id="KW-0732">Signal</keyword>
<dbReference type="InterPro" id="IPR029021">
    <property type="entry name" value="Prot-tyrosine_phosphatase-like"/>
</dbReference>
<dbReference type="GO" id="GO:0005886">
    <property type="term" value="C:plasma membrane"/>
    <property type="evidence" value="ECO:0007669"/>
    <property type="project" value="TreeGrafter"/>
</dbReference>
<dbReference type="PROSITE" id="PS51181">
    <property type="entry name" value="PPASE_TENSIN"/>
    <property type="match status" value="1"/>
</dbReference>
<dbReference type="EC" id="3.1.3.67" evidence="1"/>
<feature type="compositionally biased region" description="Basic and acidic residues" evidence="3">
    <location>
        <begin position="638"/>
        <end position="659"/>
    </location>
</feature>
<keyword evidence="2" id="KW-0378">Hydrolase</keyword>
<dbReference type="VEuPathDB" id="FungiDB:ATEG_01135"/>
<dbReference type="GO" id="GO:0051896">
    <property type="term" value="P:regulation of phosphatidylinositol 3-kinase/protein kinase B signal transduction"/>
    <property type="evidence" value="ECO:0007669"/>
    <property type="project" value="TreeGrafter"/>
</dbReference>
<dbReference type="SUPFAM" id="SSF52799">
    <property type="entry name" value="(Phosphotyrosine protein) phosphatases II"/>
    <property type="match status" value="1"/>
</dbReference>
<sequence>MQLTSLLAVALSTLAAAVPVTPGARADSPSLTWHVSNFDTGCSPGGCVYTFNIFGVASQNTPGFNTHCNGTTTTSDGDDYALCDDKHVKAQVVAKPYPVWNVKAQHSWFTNQGEAEFFALGQTNVTSSIKNFTIPVTEVSDIIPTSIAFFSPSCNFTSFISPTHLLLLLLFLAFLSEAATSILNPIYTPATGARYATSQPGGSFNTNAPAAPAFIDFMASILRQIVAGPRLQHPEAGLDLCYVTDNIIATSGPSANYPQRAYRNPLDGLVRFLDAKHGENWCIWEFRAEGTGYPDDQVYGRIHHYPFPDHHPPPFALIPAMMGSMKNWLHRLDGSHSDDAGKRVAVVHCKAGKGRSGTVACSYLISQEGWKMEDALQRFTERRMRAGFGAGVSIPSQLRWVGYVDRWTNGMNKMYVERPVEILELHVWGLRDGVKVAVEGFVDEGKKIKCFHLFHRSERTVVEGDGRDKTTTTDSPTKEPVSAVTNSSATTISSAAASATSSGDTGSSAGHTTGALFRPKKPVILPTSDVNIDFERRSKAAYTGWAMVTSIAHVWFNAYFEGGDKHDSGVFEAEWDALDGIKGTTKKGIRALDRVKVVWRYPHPSQLGIQVSAKEEAAPVPGKRISEPKPGETIPESHAADWRGRDVGDIQESLGRDQENIPIQIPEGGNDQQKGLSSETDHPLLTSISTAAAGAASAVVHSAQGLGKELGLRKQTDESQDVSLAESDDNSPVLGRRRHGGKIAEEGQTKQDDNDDFEGVRPYFGDEEEVKEPSGRKDGPSSRDKN</sequence>
<dbReference type="EMBL" id="CH476595">
    <property type="protein sequence ID" value="EAU37892.1"/>
    <property type="molecule type" value="Genomic_DNA"/>
</dbReference>
<dbReference type="AlphaFoldDB" id="Q0CYU9"/>
<dbReference type="InterPro" id="IPR000340">
    <property type="entry name" value="Dual-sp_phosphatase_cat-dom"/>
</dbReference>
<dbReference type="InterPro" id="IPR000387">
    <property type="entry name" value="Tyr_Pase_dom"/>
</dbReference>
<dbReference type="eggNOG" id="KOG2283">
    <property type="taxonomic scope" value="Eukaryota"/>
</dbReference>
<protein>
    <recommendedName>
        <fullName evidence="1">phosphatidylinositol-3,4,5-trisphosphate 3-phosphatase</fullName>
        <ecNumber evidence="1">3.1.3.67</ecNumber>
    </recommendedName>
</protein>
<dbReference type="GO" id="GO:0005829">
    <property type="term" value="C:cytosol"/>
    <property type="evidence" value="ECO:0007669"/>
    <property type="project" value="TreeGrafter"/>
</dbReference>
<feature type="region of interest" description="Disordered" evidence="3">
    <location>
        <begin position="710"/>
        <end position="786"/>
    </location>
</feature>
<evidence type="ECO:0000313" key="7">
    <source>
        <dbReference type="EMBL" id="EAU37892.1"/>
    </source>
</evidence>
<reference evidence="8" key="1">
    <citation type="submission" date="2005-09" db="EMBL/GenBank/DDBJ databases">
        <title>Annotation of the Aspergillus terreus NIH2624 genome.</title>
        <authorList>
            <person name="Birren B.W."/>
            <person name="Lander E.S."/>
            <person name="Galagan J.E."/>
            <person name="Nusbaum C."/>
            <person name="Devon K."/>
            <person name="Henn M."/>
            <person name="Ma L.-J."/>
            <person name="Jaffe D.B."/>
            <person name="Butler J."/>
            <person name="Alvarez P."/>
            <person name="Gnerre S."/>
            <person name="Grabherr M."/>
            <person name="Kleber M."/>
            <person name="Mauceli E.W."/>
            <person name="Brockman W."/>
            <person name="Rounsley S."/>
            <person name="Young S.K."/>
            <person name="LaButti K."/>
            <person name="Pushparaj V."/>
            <person name="DeCaprio D."/>
            <person name="Crawford M."/>
            <person name="Koehrsen M."/>
            <person name="Engels R."/>
            <person name="Montgomery P."/>
            <person name="Pearson M."/>
            <person name="Howarth C."/>
            <person name="Larson L."/>
            <person name="Luoma S."/>
            <person name="White J."/>
            <person name="Alvarado L."/>
            <person name="Kodira C.D."/>
            <person name="Zeng Q."/>
            <person name="Oleary S."/>
            <person name="Yandava C."/>
            <person name="Denning D.W."/>
            <person name="Nierman W.C."/>
            <person name="Milne T."/>
            <person name="Madden K."/>
        </authorList>
    </citation>
    <scope>NUCLEOTIDE SEQUENCE [LARGE SCALE GENOMIC DNA]</scope>
    <source>
        <strain evidence="8">NIH 2624 / FGSC A1156</strain>
    </source>
</reference>
<dbReference type="GO" id="GO:0043491">
    <property type="term" value="P:phosphatidylinositol 3-kinase/protein kinase B signal transduction"/>
    <property type="evidence" value="ECO:0007669"/>
    <property type="project" value="TreeGrafter"/>
</dbReference>
<evidence type="ECO:0000256" key="1">
    <source>
        <dbReference type="ARBA" id="ARBA00013015"/>
    </source>
</evidence>
<evidence type="ECO:0000256" key="4">
    <source>
        <dbReference type="SAM" id="SignalP"/>
    </source>
</evidence>
<proteinExistence type="predicted"/>
<dbReference type="HOGENOM" id="CLU_020105_4_0_1"/>
<dbReference type="GO" id="GO:0046856">
    <property type="term" value="P:phosphatidylinositol dephosphorylation"/>
    <property type="evidence" value="ECO:0007669"/>
    <property type="project" value="TreeGrafter"/>
</dbReference>
<dbReference type="RefSeq" id="XP_001208500.1">
    <property type="nucleotide sequence ID" value="XM_001208500.1"/>
</dbReference>
<dbReference type="GeneID" id="4316065"/>
<feature type="compositionally biased region" description="Basic and acidic residues" evidence="3">
    <location>
        <begin position="742"/>
        <end position="752"/>
    </location>
</feature>
<dbReference type="PANTHER" id="PTHR12305">
    <property type="entry name" value="PHOSPHATASE WITH HOMOLOGY TO TENSIN"/>
    <property type="match status" value="1"/>
</dbReference>
<dbReference type="GO" id="GO:0005634">
    <property type="term" value="C:nucleus"/>
    <property type="evidence" value="ECO:0007669"/>
    <property type="project" value="TreeGrafter"/>
</dbReference>
<dbReference type="Gene3D" id="3.90.190.10">
    <property type="entry name" value="Protein tyrosine phosphatase superfamily"/>
    <property type="match status" value="1"/>
</dbReference>
<dbReference type="InterPro" id="IPR029023">
    <property type="entry name" value="Tensin_phosphatase"/>
</dbReference>
<dbReference type="PROSITE" id="PS00383">
    <property type="entry name" value="TYR_PHOSPHATASE_1"/>
    <property type="match status" value="1"/>
</dbReference>